<dbReference type="Proteomes" id="UP001256400">
    <property type="component" value="Chromosome"/>
</dbReference>
<dbReference type="Pfam" id="PF13994">
    <property type="entry name" value="PgaD"/>
    <property type="match status" value="1"/>
</dbReference>
<evidence type="ECO:0000313" key="2">
    <source>
        <dbReference type="EMBL" id="APV37544.1"/>
    </source>
</evidence>
<keyword evidence="1" id="KW-0812">Transmembrane</keyword>
<dbReference type="AlphaFoldDB" id="A0A1P8EMT8"/>
<evidence type="ECO:0000313" key="4">
    <source>
        <dbReference type="Proteomes" id="UP000185674"/>
    </source>
</evidence>
<dbReference type="EMBL" id="CP016896">
    <property type="protein sequence ID" value="APV37544.1"/>
    <property type="molecule type" value="Genomic_DNA"/>
</dbReference>
<dbReference type="GeneID" id="67510512"/>
<evidence type="ECO:0000256" key="1">
    <source>
        <dbReference type="SAM" id="Phobius"/>
    </source>
</evidence>
<dbReference type="Proteomes" id="UP000185674">
    <property type="component" value="Chromosome"/>
</dbReference>
<dbReference type="STRING" id="487316.BEN76_08520"/>
<feature type="transmembrane region" description="Helical" evidence="1">
    <location>
        <begin position="20"/>
        <end position="46"/>
    </location>
</feature>
<dbReference type="InterPro" id="IPR023829">
    <property type="entry name" value="PGA_PgaD"/>
</dbReference>
<dbReference type="eggNOG" id="ENOG503312A">
    <property type="taxonomic scope" value="Bacteria"/>
</dbReference>
<dbReference type="RefSeq" id="WP_004935979.1">
    <property type="nucleotide sequence ID" value="NZ_BBNM01000003.1"/>
</dbReference>
<proteinExistence type="predicted"/>
<accession>A0A1P8EMT8</accession>
<keyword evidence="1" id="KW-1133">Transmembrane helix</keyword>
<dbReference type="NCBIfam" id="TIGR03940">
    <property type="entry name" value="PGA_PgaD"/>
    <property type="match status" value="1"/>
</dbReference>
<sequence length="137" mass="16073">MKSNNLIIDLRRQLPWHKRYVSTTTTAMMWAGWLLLWRPFLLVWLLVELQKTHLVHRVFSAMSVGVEHGITSLIVCCIALLLWSNFIPAKSVKKTKQKEIDDYARYFELTQHEIQQGRAQKVAVIHHDETGRITHIE</sequence>
<dbReference type="GO" id="GO:0043709">
    <property type="term" value="P:cell adhesion involved in single-species biofilm formation"/>
    <property type="evidence" value="ECO:0007669"/>
    <property type="project" value="InterPro"/>
</dbReference>
<reference evidence="2 4" key="1">
    <citation type="submission" date="2016-08" db="EMBL/GenBank/DDBJ databases">
        <title>Complete genome sequence of Acinetobacter baylyi strain GFJ2.</title>
        <authorList>
            <person name="Tabata M."/>
            <person name="Kuboki S."/>
            <person name="Gibu N."/>
            <person name="Kinouchi Y."/>
            <person name="Vangnai A."/>
            <person name="Kasai D."/>
            <person name="Fukuda M."/>
        </authorList>
    </citation>
    <scope>NUCLEOTIDE SEQUENCE [LARGE SCALE GENOMIC DNA]</scope>
    <source>
        <strain evidence="2 4">GFJ2</strain>
    </source>
</reference>
<organism evidence="2 4">
    <name type="scientific">Acinetobacter soli</name>
    <dbReference type="NCBI Taxonomy" id="487316"/>
    <lineage>
        <taxon>Bacteria</taxon>
        <taxon>Pseudomonadati</taxon>
        <taxon>Pseudomonadota</taxon>
        <taxon>Gammaproteobacteria</taxon>
        <taxon>Moraxellales</taxon>
        <taxon>Moraxellaceae</taxon>
        <taxon>Acinetobacter</taxon>
    </lineage>
</organism>
<feature type="transmembrane region" description="Helical" evidence="1">
    <location>
        <begin position="66"/>
        <end position="87"/>
    </location>
</feature>
<reference evidence="3" key="2">
    <citation type="submission" date="2023-09" db="EMBL/GenBank/DDBJ databases">
        <title>Acinetobacter soli.</title>
        <authorList>
            <person name="Kim B."/>
            <person name="Kim D."/>
            <person name="Park D."/>
        </authorList>
    </citation>
    <scope>NUCLEOTIDE SEQUENCE</scope>
    <source>
        <strain evidence="3">2023.05</strain>
    </source>
</reference>
<protein>
    <submittedName>
        <fullName evidence="2">Poly-beta-1,6-N-acetyl-D-glucosamine biosynthesis protein PgaD</fullName>
    </submittedName>
</protein>
<name>A0A1P8EMT8_9GAMM</name>
<keyword evidence="1" id="KW-0472">Membrane</keyword>
<gene>
    <name evidence="3" type="primary">pgaD</name>
    <name evidence="2" type="ORF">BEN76_08520</name>
    <name evidence="3" type="ORF">RHP80_15265</name>
</gene>
<evidence type="ECO:0000313" key="3">
    <source>
        <dbReference type="EMBL" id="WND05515.1"/>
    </source>
</evidence>
<dbReference type="EMBL" id="CP134206">
    <property type="protein sequence ID" value="WND05515.1"/>
    <property type="molecule type" value="Genomic_DNA"/>
</dbReference>
<dbReference type="KEGG" id="asol:BEN76_08520"/>